<protein>
    <submittedName>
        <fullName evidence="3">Nucleoporin</fullName>
    </submittedName>
</protein>
<comment type="caution">
    <text evidence="3">The sequence shown here is derived from an EMBL/GenBank/DDBJ whole genome shotgun (WGS) entry which is preliminary data.</text>
</comment>
<dbReference type="RefSeq" id="XP_067077304.1">
    <property type="nucleotide sequence ID" value="XM_067221203.1"/>
</dbReference>
<reference evidence="3" key="1">
    <citation type="submission" date="2016-09" db="EMBL/GenBank/DDBJ databases">
        <authorList>
            <person name="Hebert L."/>
            <person name="Moumen B."/>
        </authorList>
    </citation>
    <scope>NUCLEOTIDE SEQUENCE [LARGE SCALE GENOMIC DNA]</scope>
    <source>
        <strain evidence="3">OVI</strain>
    </source>
</reference>
<evidence type="ECO:0000313" key="4">
    <source>
        <dbReference type="Proteomes" id="UP000195570"/>
    </source>
</evidence>
<keyword evidence="1" id="KW-0175">Coiled coil</keyword>
<dbReference type="VEuPathDB" id="TriTrypDB:TEOVI_000629000"/>
<dbReference type="AlphaFoldDB" id="A0A1G4I207"/>
<proteinExistence type="predicted"/>
<sequence length="623" mass="64235">MHRKTIVSNYFITPEHSIAVPRIFTPNVSVEDITLSDTPTQLSTSVAQARAPGPQAAALTVGGKRGRESSWYSRCHNNSIGENTVGFAGATPGSHHCDVVNPYDESHQGPVRPISDFGERAIHSESLDAYRHAKLPRKEPITAASTAGNRESASFASMSADLVRLQEQYEKLNRSIEEARDELRRSREEIERSKQHADQAITDLRVEVAQLSKHVQLLEGRNTSVEQSVSSLNGMRRVVECLQSELLTLRKETTQNSTAVAVLEKLLDDIKHQPRIPQAPANLSAGSANRQPTSSGVAPFTSPAAEPPVAPVSTGTVSSSSTGINAVSTNKSSATFGTLISTEGSAAPPKSSGTFSFGSVAVTATHEDKTSSPFGTVKPAGGPTEGTATTPKSADTYSFGGLNSATAATSEPPKPFSIPAAPASATPTGGSETTPASANRFSFGSISTAKPFGPNASTPFGAAVSTEGATATQAQAPSGGFSFGGAGATESSTSSFSFGNAPKPVENTTNGNNAAVASAPGPGGCFSFPSSSAAQTSVSTGPEVTRDPLPNASPFATLSEPTAFGNNASFPVGALAPTTAFGSATTTSNSFGSVQWDGSGALKPAAPQEGVTSSVRKRPCRRY</sequence>
<feature type="compositionally biased region" description="Polar residues" evidence="2">
    <location>
        <begin position="584"/>
        <end position="593"/>
    </location>
</feature>
<organism evidence="3 4">
    <name type="scientific">Trypanosoma equiperdum</name>
    <dbReference type="NCBI Taxonomy" id="5694"/>
    <lineage>
        <taxon>Eukaryota</taxon>
        <taxon>Discoba</taxon>
        <taxon>Euglenozoa</taxon>
        <taxon>Kinetoplastea</taxon>
        <taxon>Metakinetoplastina</taxon>
        <taxon>Trypanosomatida</taxon>
        <taxon>Trypanosomatidae</taxon>
        <taxon>Trypanosoma</taxon>
    </lineage>
</organism>
<feature type="compositionally biased region" description="Low complexity" evidence="2">
    <location>
        <begin position="417"/>
        <end position="428"/>
    </location>
</feature>
<feature type="region of interest" description="Disordered" evidence="2">
    <location>
        <begin position="492"/>
        <end position="516"/>
    </location>
</feature>
<feature type="region of interest" description="Disordered" evidence="2">
    <location>
        <begin position="584"/>
        <end position="623"/>
    </location>
</feature>
<feature type="coiled-coil region" evidence="1">
    <location>
        <begin position="155"/>
        <end position="207"/>
    </location>
</feature>
<feature type="compositionally biased region" description="Polar residues" evidence="2">
    <location>
        <begin position="392"/>
        <end position="409"/>
    </location>
</feature>
<name>A0A1G4I207_TRYEQ</name>
<dbReference type="GeneID" id="92380224"/>
<feature type="region of interest" description="Disordered" evidence="2">
    <location>
        <begin position="274"/>
        <end position="318"/>
    </location>
</feature>
<dbReference type="Proteomes" id="UP000195570">
    <property type="component" value="Unassembled WGS sequence"/>
</dbReference>
<evidence type="ECO:0000313" key="3">
    <source>
        <dbReference type="EMBL" id="SCU65755.1"/>
    </source>
</evidence>
<keyword evidence="4" id="KW-1185">Reference proteome</keyword>
<evidence type="ECO:0000256" key="1">
    <source>
        <dbReference type="SAM" id="Coils"/>
    </source>
</evidence>
<feature type="region of interest" description="Disordered" evidence="2">
    <location>
        <begin position="368"/>
        <end position="437"/>
    </location>
</feature>
<evidence type="ECO:0000256" key="2">
    <source>
        <dbReference type="SAM" id="MobiDB-lite"/>
    </source>
</evidence>
<feature type="region of interest" description="Disordered" evidence="2">
    <location>
        <begin position="531"/>
        <end position="556"/>
    </location>
</feature>
<gene>
    <name evidence="3" type="ORF">TEOVI_000629000</name>
</gene>
<accession>A0A1G4I207</accession>
<feature type="compositionally biased region" description="Polar residues" evidence="2">
    <location>
        <begin position="284"/>
        <end position="296"/>
    </location>
</feature>
<feature type="compositionally biased region" description="Low complexity" evidence="2">
    <location>
        <begin position="379"/>
        <end position="391"/>
    </location>
</feature>
<feature type="compositionally biased region" description="Polar residues" evidence="2">
    <location>
        <begin position="506"/>
        <end position="515"/>
    </location>
</feature>
<dbReference type="EMBL" id="CZPT02000398">
    <property type="protein sequence ID" value="SCU65755.1"/>
    <property type="molecule type" value="Genomic_DNA"/>
</dbReference>